<gene>
    <name evidence="1" type="ORF">FE263_12475</name>
</gene>
<name>A0A5R9J522_9PROT</name>
<keyword evidence="2" id="KW-1185">Reference proteome</keyword>
<dbReference type="Proteomes" id="UP000305654">
    <property type="component" value="Unassembled WGS sequence"/>
</dbReference>
<dbReference type="CDD" id="cd00130">
    <property type="entry name" value="PAS"/>
    <property type="match status" value="1"/>
</dbReference>
<reference evidence="1 2" key="1">
    <citation type="submission" date="2019-05" db="EMBL/GenBank/DDBJ databases">
        <authorList>
            <person name="Pankratov T."/>
            <person name="Grouzdev D."/>
        </authorList>
    </citation>
    <scope>NUCLEOTIDE SEQUENCE [LARGE SCALE GENOMIC DNA]</scope>
    <source>
        <strain evidence="1 2">KEBCLARHB70R</strain>
    </source>
</reference>
<proteinExistence type="predicted"/>
<accession>A0A5R9J522</accession>
<dbReference type="AlphaFoldDB" id="A0A5R9J522"/>
<dbReference type="InterPro" id="IPR035965">
    <property type="entry name" value="PAS-like_dom_sf"/>
</dbReference>
<dbReference type="OrthoDB" id="329226at2"/>
<dbReference type="SUPFAM" id="SSF55785">
    <property type="entry name" value="PYP-like sensor domain (PAS domain)"/>
    <property type="match status" value="1"/>
</dbReference>
<organism evidence="1 2">
    <name type="scientific">Lichenicoccus roseus</name>
    <dbReference type="NCBI Taxonomy" id="2683649"/>
    <lineage>
        <taxon>Bacteria</taxon>
        <taxon>Pseudomonadati</taxon>
        <taxon>Pseudomonadota</taxon>
        <taxon>Alphaproteobacteria</taxon>
        <taxon>Acetobacterales</taxon>
        <taxon>Acetobacteraceae</taxon>
        <taxon>Lichenicoccus</taxon>
    </lineage>
</organism>
<comment type="caution">
    <text evidence="1">The sequence shown here is derived from an EMBL/GenBank/DDBJ whole genome shotgun (WGS) entry which is preliminary data.</text>
</comment>
<sequence length="130" mass="14548">MLEATSICDGFVDIDLERLETLSSEETDMLPYGVVALDQEGLVVAYNRTEARLAGLPAASVIGSHFFLSIAQCMNNFMVAQRFEDEKELDTVINYMLTFRMRPTPVRLRLLQGAAASRRWILVDRSMVGG</sequence>
<protein>
    <submittedName>
        <fullName evidence="1">Phosphonate transporter</fullName>
    </submittedName>
</protein>
<dbReference type="EMBL" id="VCDI01000004">
    <property type="protein sequence ID" value="TLU71953.1"/>
    <property type="molecule type" value="Genomic_DNA"/>
</dbReference>
<evidence type="ECO:0000313" key="1">
    <source>
        <dbReference type="EMBL" id="TLU71953.1"/>
    </source>
</evidence>
<dbReference type="Gene3D" id="3.30.450.20">
    <property type="entry name" value="PAS domain"/>
    <property type="match status" value="1"/>
</dbReference>
<dbReference type="InterPro" id="IPR000014">
    <property type="entry name" value="PAS"/>
</dbReference>
<dbReference type="RefSeq" id="WP_138326360.1">
    <property type="nucleotide sequence ID" value="NZ_VCDI01000004.1"/>
</dbReference>
<evidence type="ECO:0000313" key="2">
    <source>
        <dbReference type="Proteomes" id="UP000305654"/>
    </source>
</evidence>